<feature type="domain" description="FAD-binding" evidence="5">
    <location>
        <begin position="346"/>
        <end position="397"/>
    </location>
</feature>
<evidence type="ECO:0008006" key="9">
    <source>
        <dbReference type="Google" id="ProtNLM"/>
    </source>
</evidence>
<evidence type="ECO:0000256" key="4">
    <source>
        <dbReference type="ARBA" id="ARBA00023002"/>
    </source>
</evidence>
<feature type="domain" description="FAD-binding" evidence="5">
    <location>
        <begin position="15"/>
        <end position="333"/>
    </location>
</feature>
<dbReference type="CDD" id="cd02979">
    <property type="entry name" value="PHOX_C"/>
    <property type="match status" value="1"/>
</dbReference>
<sequence>MASHDTQGETSHFYDIVIVGAGPTGLMLSSCLARWGYRIKHIDDRPEPTRTGRADGIQPRSLDLFRVMGLKAKLMAHKPARLYEVAFWKPDTLGGHIVRTGTWPTCPSFIDARYPFAIVMHQGHIEKVLINDIESNGVRIQRPWTVEAFTSDENDDPDFPVCITLKHVGRSELETVRAKYLFGGDGARSFVRQQLNIRMKYIDPIEHFWGVMDGVVNTDFPDIRVRGVGMILNRSNQCQHGSVMVIPREDNMVRLYIQLETPKAPCFDQRNIITQQQVQEMAKKILHPYSIEWERVEWYSVYPISQGISDRYSLDLRVFLGGDACHTHSGRRGKRAGWGAVGGLYQPKAGQGMNMAFLDALNLAWKIHAVEGGLAHRKLLETYESERRCAAERLLNFDNRYAKLFSQRQPAAYVVEAVSSNRSKNHCNEKDDEFVKTFKESCELTSGHGVSYQPNNLNWSPGHPATSSLMHPEGTTLRTGHMFLSSNVTRVVDAHRVHLEQEVPLNGSFRIFIFAGNPSVTKIALRDLEHGLSRKGSFYSSYIRPDVDTVSHHEQHNPHSLFFTICTIFAMKRSEIEISNELPGLLARYRHHVYADDRWDFRLPDAKASAHAKMGFDQTRGAVAVVRPDGYVGAAIALVEGNGTIDALNEYFSAFCTKKLANTGSSL</sequence>
<evidence type="ECO:0000313" key="7">
    <source>
        <dbReference type="EMBL" id="KAG6018396.1"/>
    </source>
</evidence>
<protein>
    <recommendedName>
        <fullName evidence="9">Phenol 2-monooxygenase</fullName>
    </recommendedName>
</protein>
<evidence type="ECO:0000256" key="1">
    <source>
        <dbReference type="ARBA" id="ARBA00007801"/>
    </source>
</evidence>
<evidence type="ECO:0000313" key="8">
    <source>
        <dbReference type="Proteomes" id="UP000748025"/>
    </source>
</evidence>
<dbReference type="OrthoDB" id="1716816at2759"/>
<dbReference type="SUPFAM" id="SSF51905">
    <property type="entry name" value="FAD/NAD(P)-binding domain"/>
    <property type="match status" value="1"/>
</dbReference>
<comment type="similarity">
    <text evidence="1">Belongs to the PheA/TfdB FAD monooxygenase family.</text>
</comment>
<dbReference type="InterPro" id="IPR012941">
    <property type="entry name" value="Phe_hydrox_C_dim_dom"/>
</dbReference>
<accession>A0A9P7NH36</accession>
<keyword evidence="8" id="KW-1185">Reference proteome</keyword>
<dbReference type="InterPro" id="IPR036188">
    <property type="entry name" value="FAD/NAD-bd_sf"/>
</dbReference>
<proteinExistence type="inferred from homology"/>
<dbReference type="AlphaFoldDB" id="A0A9P7NH36"/>
<keyword evidence="2" id="KW-0285">Flavoprotein</keyword>
<dbReference type="SUPFAM" id="SSF54373">
    <property type="entry name" value="FAD-linked reductases, C-terminal domain"/>
    <property type="match status" value="1"/>
</dbReference>
<dbReference type="PANTHER" id="PTHR43004">
    <property type="entry name" value="TRK SYSTEM POTASSIUM UPTAKE PROTEIN"/>
    <property type="match status" value="1"/>
</dbReference>
<reference evidence="7" key="1">
    <citation type="journal article" date="2020" name="bioRxiv">
        <title>Whole genome comparisons of ergot fungi reveals the divergence and evolution of species within the genus Claviceps are the result of varying mechanisms driving genome evolution and host range expansion.</title>
        <authorList>
            <person name="Wyka S.A."/>
            <person name="Mondo S.J."/>
            <person name="Liu M."/>
            <person name="Dettman J."/>
            <person name="Nalam V."/>
            <person name="Broders K.D."/>
        </authorList>
    </citation>
    <scope>NUCLEOTIDE SEQUENCE</scope>
    <source>
        <strain evidence="7">CCC 602</strain>
    </source>
</reference>
<dbReference type="GO" id="GO:0016709">
    <property type="term" value="F:oxidoreductase activity, acting on paired donors, with incorporation or reduction of molecular oxygen, NAD(P)H as one donor, and incorporation of one atom of oxygen"/>
    <property type="evidence" value="ECO:0007669"/>
    <property type="project" value="UniProtKB-ARBA"/>
</dbReference>
<dbReference type="Gene3D" id="3.50.50.60">
    <property type="entry name" value="FAD/NAD(P)-binding domain"/>
    <property type="match status" value="1"/>
</dbReference>
<dbReference type="Gene3D" id="3.30.9.10">
    <property type="entry name" value="D-Amino Acid Oxidase, subunit A, domain 2"/>
    <property type="match status" value="1"/>
</dbReference>
<dbReference type="InterPro" id="IPR050641">
    <property type="entry name" value="RIFMO-like"/>
</dbReference>
<dbReference type="PANTHER" id="PTHR43004:SF7">
    <property type="entry name" value="P-HYDROXYBENZOATE-M-HYDROXYLASE"/>
    <property type="match status" value="1"/>
</dbReference>
<dbReference type="GO" id="GO:0071949">
    <property type="term" value="F:FAD binding"/>
    <property type="evidence" value="ECO:0007669"/>
    <property type="project" value="InterPro"/>
</dbReference>
<name>A0A9P7NH36_9HYPO</name>
<dbReference type="InterPro" id="IPR036249">
    <property type="entry name" value="Thioredoxin-like_sf"/>
</dbReference>
<feature type="domain" description="Phenol hydroxylase-like C-terminal dimerisation" evidence="6">
    <location>
        <begin position="450"/>
        <end position="659"/>
    </location>
</feature>
<evidence type="ECO:0000256" key="3">
    <source>
        <dbReference type="ARBA" id="ARBA00022827"/>
    </source>
</evidence>
<evidence type="ECO:0000259" key="6">
    <source>
        <dbReference type="Pfam" id="PF07976"/>
    </source>
</evidence>
<dbReference type="Pfam" id="PF01494">
    <property type="entry name" value="FAD_binding_3"/>
    <property type="match status" value="2"/>
</dbReference>
<dbReference type="SUPFAM" id="SSF52833">
    <property type="entry name" value="Thioredoxin-like"/>
    <property type="match status" value="1"/>
</dbReference>
<evidence type="ECO:0000259" key="5">
    <source>
        <dbReference type="Pfam" id="PF01494"/>
    </source>
</evidence>
<keyword evidence="4" id="KW-0560">Oxidoreductase</keyword>
<dbReference type="EMBL" id="SRPW01000016">
    <property type="protein sequence ID" value="KAG6018396.1"/>
    <property type="molecule type" value="Genomic_DNA"/>
</dbReference>
<gene>
    <name evidence="7" type="ORF">E4U43_001768</name>
</gene>
<dbReference type="PRINTS" id="PR00420">
    <property type="entry name" value="RNGMNOXGNASE"/>
</dbReference>
<comment type="caution">
    <text evidence="7">The sequence shown here is derived from an EMBL/GenBank/DDBJ whole genome shotgun (WGS) entry which is preliminary data.</text>
</comment>
<dbReference type="Gene3D" id="3.40.30.20">
    <property type="match status" value="1"/>
</dbReference>
<dbReference type="InterPro" id="IPR038220">
    <property type="entry name" value="PHOX_C_sf"/>
</dbReference>
<keyword evidence="3" id="KW-0274">FAD</keyword>
<organism evidence="7 8">
    <name type="scientific">Claviceps pusilla</name>
    <dbReference type="NCBI Taxonomy" id="123648"/>
    <lineage>
        <taxon>Eukaryota</taxon>
        <taxon>Fungi</taxon>
        <taxon>Dikarya</taxon>
        <taxon>Ascomycota</taxon>
        <taxon>Pezizomycotina</taxon>
        <taxon>Sordariomycetes</taxon>
        <taxon>Hypocreomycetidae</taxon>
        <taxon>Hypocreales</taxon>
        <taxon>Clavicipitaceae</taxon>
        <taxon>Claviceps</taxon>
    </lineage>
</organism>
<dbReference type="Proteomes" id="UP000748025">
    <property type="component" value="Unassembled WGS sequence"/>
</dbReference>
<dbReference type="InterPro" id="IPR002938">
    <property type="entry name" value="FAD-bd"/>
</dbReference>
<evidence type="ECO:0000256" key="2">
    <source>
        <dbReference type="ARBA" id="ARBA00022630"/>
    </source>
</evidence>
<dbReference type="Pfam" id="PF07976">
    <property type="entry name" value="Phe_hydrox_dim"/>
    <property type="match status" value="1"/>
</dbReference>